<dbReference type="SMART" id="SM00490">
    <property type="entry name" value="HELICc"/>
    <property type="match status" value="1"/>
</dbReference>
<keyword evidence="1 6" id="KW-0547">Nucleotide-binding</keyword>
<organism evidence="10 11">
    <name type="scientific">Alkalimarinus alittae</name>
    <dbReference type="NCBI Taxonomy" id="2961619"/>
    <lineage>
        <taxon>Bacteria</taxon>
        <taxon>Pseudomonadati</taxon>
        <taxon>Pseudomonadota</taxon>
        <taxon>Gammaproteobacteria</taxon>
        <taxon>Alteromonadales</taxon>
        <taxon>Alteromonadaceae</taxon>
        <taxon>Alkalimarinus</taxon>
    </lineage>
</organism>
<dbReference type="InterPro" id="IPR014001">
    <property type="entry name" value="Helicase_ATP-bd"/>
</dbReference>
<reference evidence="10" key="1">
    <citation type="submission" date="2022-06" db="EMBL/GenBank/DDBJ databases">
        <title>Alkalimarinus sp. nov., isolated from gut of a Alitta virens.</title>
        <authorList>
            <person name="Yang A.I."/>
            <person name="Shin N.-R."/>
        </authorList>
    </citation>
    <scope>NUCLEOTIDE SEQUENCE</scope>
    <source>
        <strain evidence="10">A2M4</strain>
    </source>
</reference>
<keyword evidence="3 6" id="KW-0347">Helicase</keyword>
<keyword evidence="2 6" id="KW-0378">Hydrolase</keyword>
<dbReference type="CDD" id="cd00268">
    <property type="entry name" value="DEADc"/>
    <property type="match status" value="1"/>
</dbReference>
<evidence type="ECO:0000256" key="4">
    <source>
        <dbReference type="ARBA" id="ARBA00022840"/>
    </source>
</evidence>
<evidence type="ECO:0000256" key="2">
    <source>
        <dbReference type="ARBA" id="ARBA00022801"/>
    </source>
</evidence>
<evidence type="ECO:0000313" key="10">
    <source>
        <dbReference type="EMBL" id="UZE96078.1"/>
    </source>
</evidence>
<feature type="domain" description="Helicase C-terminal" evidence="9">
    <location>
        <begin position="232"/>
        <end position="376"/>
    </location>
</feature>
<dbReference type="InterPro" id="IPR050079">
    <property type="entry name" value="DEAD_box_RNA_helicase"/>
</dbReference>
<dbReference type="Proteomes" id="UP001163739">
    <property type="component" value="Chromosome"/>
</dbReference>
<dbReference type="RefSeq" id="WP_265047564.1">
    <property type="nucleotide sequence ID" value="NZ_CP100390.1"/>
</dbReference>
<dbReference type="InterPro" id="IPR044742">
    <property type="entry name" value="DEAD/DEAH_RhlB"/>
</dbReference>
<dbReference type="InterPro" id="IPR001650">
    <property type="entry name" value="Helicase_C-like"/>
</dbReference>
<feature type="region of interest" description="Disordered" evidence="7">
    <location>
        <begin position="384"/>
        <end position="415"/>
    </location>
</feature>
<comment type="similarity">
    <text evidence="5 6">Belongs to the DEAD box helicase family.</text>
</comment>
<keyword evidence="11" id="KW-1185">Reference proteome</keyword>
<evidence type="ECO:0000259" key="8">
    <source>
        <dbReference type="PROSITE" id="PS51192"/>
    </source>
</evidence>
<evidence type="ECO:0000256" key="5">
    <source>
        <dbReference type="ARBA" id="ARBA00038437"/>
    </source>
</evidence>
<proteinExistence type="inferred from homology"/>
<dbReference type="Gene3D" id="3.40.50.300">
    <property type="entry name" value="P-loop containing nucleotide triphosphate hydrolases"/>
    <property type="match status" value="2"/>
</dbReference>
<accession>A0ABY6N1X5</accession>
<evidence type="ECO:0000259" key="9">
    <source>
        <dbReference type="PROSITE" id="PS51194"/>
    </source>
</evidence>
<dbReference type="InterPro" id="IPR011545">
    <property type="entry name" value="DEAD/DEAH_box_helicase_dom"/>
</dbReference>
<feature type="domain" description="Helicase ATP-binding" evidence="8">
    <location>
        <begin position="31"/>
        <end position="204"/>
    </location>
</feature>
<evidence type="ECO:0000256" key="6">
    <source>
        <dbReference type="RuleBase" id="RU000492"/>
    </source>
</evidence>
<dbReference type="GO" id="GO:0004386">
    <property type="term" value="F:helicase activity"/>
    <property type="evidence" value="ECO:0007669"/>
    <property type="project" value="UniProtKB-KW"/>
</dbReference>
<gene>
    <name evidence="10" type="ORF">NKI27_18845</name>
</gene>
<dbReference type="SUPFAM" id="SSF52540">
    <property type="entry name" value="P-loop containing nucleoside triphosphate hydrolases"/>
    <property type="match status" value="1"/>
</dbReference>
<evidence type="ECO:0000313" key="11">
    <source>
        <dbReference type="Proteomes" id="UP001163739"/>
    </source>
</evidence>
<evidence type="ECO:0000256" key="7">
    <source>
        <dbReference type="SAM" id="MobiDB-lite"/>
    </source>
</evidence>
<dbReference type="Pfam" id="PF00271">
    <property type="entry name" value="Helicase_C"/>
    <property type="match status" value="1"/>
</dbReference>
<dbReference type="PROSITE" id="PS00039">
    <property type="entry name" value="DEAD_ATP_HELICASE"/>
    <property type="match status" value="1"/>
</dbReference>
<name>A0ABY6N1X5_9ALTE</name>
<evidence type="ECO:0000256" key="3">
    <source>
        <dbReference type="ARBA" id="ARBA00022806"/>
    </source>
</evidence>
<dbReference type="PANTHER" id="PTHR47959:SF3">
    <property type="entry name" value="ATP-DEPENDENT RNA HELICASE SRMB"/>
    <property type="match status" value="1"/>
</dbReference>
<dbReference type="EMBL" id="CP100390">
    <property type="protein sequence ID" value="UZE96078.1"/>
    <property type="molecule type" value="Genomic_DNA"/>
</dbReference>
<keyword evidence="4 6" id="KW-0067">ATP-binding</keyword>
<dbReference type="InterPro" id="IPR027417">
    <property type="entry name" value="P-loop_NTPase"/>
</dbReference>
<dbReference type="PANTHER" id="PTHR47959">
    <property type="entry name" value="ATP-DEPENDENT RNA HELICASE RHLE-RELATED"/>
    <property type="match status" value="1"/>
</dbReference>
<dbReference type="PROSITE" id="PS51194">
    <property type="entry name" value="HELICASE_CTER"/>
    <property type="match status" value="1"/>
</dbReference>
<dbReference type="PROSITE" id="PS51192">
    <property type="entry name" value="HELICASE_ATP_BIND_1"/>
    <property type="match status" value="1"/>
</dbReference>
<sequence length="415" mass="46059">MLTELSLHSHLNEATQALGFETATQVQERAIPLVLDNKDLLVSAATGSGKTVAFLLPILHRILAKQAEPKAIRALVLVPVRELADQIVKAGAALAQFTDLNLLSVTGGKDFKVQERALKRLPDVVVATPGRLIEHLENESLSLSEIDVLVLDEADRMLDMGFQSDVLNVMKYCTTEHQTLLFSATLPSVIRRFAEEILNEPESVLVHHHRQQHGAILQQIVLADDVDHKEKLLRWLLDNETYEKAIVFTNSKTLAARLDGLMRYHKFRAAQLHGDIQQKGRQATIESFRSGKVNVLIATDLAARGLDVGGIDLVINFDMPRKGDAYVHRIGRTGRAGAEGKSISLIAQPEWNLMSSIERYLKVRFERKVIKELAATYKGPKKLKASGKAASSKKKKKSADKGKLKVKKVKKTKKS</sequence>
<dbReference type="CDD" id="cd18787">
    <property type="entry name" value="SF2_C_DEAD"/>
    <property type="match status" value="1"/>
</dbReference>
<dbReference type="InterPro" id="IPR000629">
    <property type="entry name" value="RNA-helicase_DEAD-box_CS"/>
</dbReference>
<dbReference type="Pfam" id="PF00270">
    <property type="entry name" value="DEAD"/>
    <property type="match status" value="1"/>
</dbReference>
<protein>
    <submittedName>
        <fullName evidence="10">DEAD/DEAH box helicase</fullName>
    </submittedName>
</protein>
<dbReference type="SMART" id="SM00487">
    <property type="entry name" value="DEXDc"/>
    <property type="match status" value="1"/>
</dbReference>
<evidence type="ECO:0000256" key="1">
    <source>
        <dbReference type="ARBA" id="ARBA00022741"/>
    </source>
</evidence>